<proteinExistence type="predicted"/>
<feature type="region of interest" description="Disordered" evidence="1">
    <location>
        <begin position="229"/>
        <end position="327"/>
    </location>
</feature>
<feature type="compositionally biased region" description="Low complexity" evidence="1">
    <location>
        <begin position="479"/>
        <end position="491"/>
    </location>
</feature>
<feature type="compositionally biased region" description="Polar residues" evidence="1">
    <location>
        <begin position="266"/>
        <end position="288"/>
    </location>
</feature>
<dbReference type="Pfam" id="PF26130">
    <property type="entry name" value="PB1-like"/>
    <property type="match status" value="1"/>
</dbReference>
<feature type="domain" description="PB1-like" evidence="3">
    <location>
        <begin position="77"/>
        <end position="177"/>
    </location>
</feature>
<evidence type="ECO:0000313" key="4">
    <source>
        <dbReference type="EMBL" id="RYR04945.1"/>
    </source>
</evidence>
<gene>
    <name evidence="4" type="ORF">Ahy_B06g084760</name>
</gene>
<dbReference type="InterPro" id="IPR058594">
    <property type="entry name" value="PB1-like_dom_pln"/>
</dbReference>
<evidence type="ECO:0000313" key="5">
    <source>
        <dbReference type="Proteomes" id="UP000289738"/>
    </source>
</evidence>
<reference evidence="4 5" key="1">
    <citation type="submission" date="2019-01" db="EMBL/GenBank/DDBJ databases">
        <title>Sequencing of cultivated peanut Arachis hypogaea provides insights into genome evolution and oil improvement.</title>
        <authorList>
            <person name="Chen X."/>
        </authorList>
    </citation>
    <scope>NUCLEOTIDE SEQUENCE [LARGE SCALE GENOMIC DNA]</scope>
    <source>
        <strain evidence="5">cv. Fuhuasheng</strain>
        <tissue evidence="4">Leaves</tissue>
    </source>
</reference>
<feature type="domain" description="Transposase MuDR plant" evidence="2">
    <location>
        <begin position="375"/>
        <end position="432"/>
    </location>
</feature>
<sequence length="491" mass="54891">MAMKGKGMGWKEQVSDTRDCRFVSKSKKTSGTLPSHHPEATAFNAVIPKSEKAFGAVANHQYENVKEEHARNRMATIHITLCINHRGRFERGPCGKVSYVGGKVTEIERVNVDTLNSFFVSDLLKDIGYTSVTNFFWLEPEKELDDGLRDLRVNMDIVRMYGVAVKNSNRINVYTEHPVDEPVLVEENNMTPSKMRVKRCAKRVLTPKKSPKRRLIVVEDEDDTEIVRNMQVGMEDPKRSEAQSREEAYEAHKQAGFEAQKEDNISMAQETANPLLSGSDEAGQSNPSDEVEGRPKVNKRRSTKRPPTGQSFIPNPDPDKPPTFYVPVDEDDFSDENPGHHCYESEELHSIVSDEDTDQTPVFPQSNANAPVSQVRLEVGMEFETLSHFKKAVQKFNINIGRSIFFARCDSTRSKAICYDEDCPWQIYCSKRIFPASYQFMPTPGVVTPTTRGQGTSDTGRGQGRGRGRIRGSSGGKNGVSSGSSNSTPIS</sequence>
<dbReference type="Proteomes" id="UP000289738">
    <property type="component" value="Chromosome B06"/>
</dbReference>
<feature type="compositionally biased region" description="Low complexity" evidence="1">
    <location>
        <begin position="445"/>
        <end position="460"/>
    </location>
</feature>
<feature type="compositionally biased region" description="Basic and acidic residues" evidence="1">
    <location>
        <begin position="235"/>
        <end position="264"/>
    </location>
</feature>
<evidence type="ECO:0000259" key="2">
    <source>
        <dbReference type="Pfam" id="PF03108"/>
    </source>
</evidence>
<accession>A0A444YSR2</accession>
<dbReference type="EMBL" id="SDMP01000016">
    <property type="protein sequence ID" value="RYR04945.1"/>
    <property type="molecule type" value="Genomic_DNA"/>
</dbReference>
<keyword evidence="5" id="KW-1185">Reference proteome</keyword>
<evidence type="ECO:0000256" key="1">
    <source>
        <dbReference type="SAM" id="MobiDB-lite"/>
    </source>
</evidence>
<comment type="caution">
    <text evidence="4">The sequence shown here is derived from an EMBL/GenBank/DDBJ whole genome shotgun (WGS) entry which is preliminary data.</text>
</comment>
<dbReference type="AlphaFoldDB" id="A0A444YSR2"/>
<protein>
    <submittedName>
        <fullName evidence="4">Uncharacterized protein</fullName>
    </submittedName>
</protein>
<name>A0A444YSR2_ARAHY</name>
<organism evidence="4 5">
    <name type="scientific">Arachis hypogaea</name>
    <name type="common">Peanut</name>
    <dbReference type="NCBI Taxonomy" id="3818"/>
    <lineage>
        <taxon>Eukaryota</taxon>
        <taxon>Viridiplantae</taxon>
        <taxon>Streptophyta</taxon>
        <taxon>Embryophyta</taxon>
        <taxon>Tracheophyta</taxon>
        <taxon>Spermatophyta</taxon>
        <taxon>Magnoliopsida</taxon>
        <taxon>eudicotyledons</taxon>
        <taxon>Gunneridae</taxon>
        <taxon>Pentapetalae</taxon>
        <taxon>rosids</taxon>
        <taxon>fabids</taxon>
        <taxon>Fabales</taxon>
        <taxon>Fabaceae</taxon>
        <taxon>Papilionoideae</taxon>
        <taxon>50 kb inversion clade</taxon>
        <taxon>dalbergioids sensu lato</taxon>
        <taxon>Dalbergieae</taxon>
        <taxon>Pterocarpus clade</taxon>
        <taxon>Arachis</taxon>
    </lineage>
</organism>
<dbReference type="Pfam" id="PF03108">
    <property type="entry name" value="DBD_Tnp_Mut"/>
    <property type="match status" value="1"/>
</dbReference>
<evidence type="ECO:0000259" key="3">
    <source>
        <dbReference type="Pfam" id="PF26130"/>
    </source>
</evidence>
<dbReference type="InterPro" id="IPR004332">
    <property type="entry name" value="Transposase_MuDR"/>
</dbReference>
<feature type="region of interest" description="Disordered" evidence="1">
    <location>
        <begin position="445"/>
        <end position="491"/>
    </location>
</feature>